<evidence type="ECO:0000259" key="4">
    <source>
        <dbReference type="PROSITE" id="PS50987"/>
    </source>
</evidence>
<dbReference type="PANTHER" id="PTHR33154:SF33">
    <property type="entry name" value="TRANSCRIPTIONAL REPRESSOR SDPR"/>
    <property type="match status" value="1"/>
</dbReference>
<evidence type="ECO:0000256" key="3">
    <source>
        <dbReference type="ARBA" id="ARBA00023163"/>
    </source>
</evidence>
<dbReference type="Gene3D" id="1.10.10.10">
    <property type="entry name" value="Winged helix-like DNA-binding domain superfamily/Winged helix DNA-binding domain"/>
    <property type="match status" value="1"/>
</dbReference>
<dbReference type="PRINTS" id="PR00778">
    <property type="entry name" value="HTHARSR"/>
</dbReference>
<accession>A0ABP8JFD4</accession>
<dbReference type="CDD" id="cd00090">
    <property type="entry name" value="HTH_ARSR"/>
    <property type="match status" value="1"/>
</dbReference>
<keyword evidence="6" id="KW-1185">Reference proteome</keyword>
<evidence type="ECO:0000313" key="6">
    <source>
        <dbReference type="Proteomes" id="UP001500454"/>
    </source>
</evidence>
<keyword evidence="1" id="KW-0805">Transcription regulation</keyword>
<keyword evidence="2" id="KW-0238">DNA-binding</keyword>
<dbReference type="Proteomes" id="UP001500454">
    <property type="component" value="Unassembled WGS sequence"/>
</dbReference>
<organism evidence="5 6">
    <name type="scientific">Hymenobacter koreensis</name>
    <dbReference type="NCBI Taxonomy" id="1084523"/>
    <lineage>
        <taxon>Bacteria</taxon>
        <taxon>Pseudomonadati</taxon>
        <taxon>Bacteroidota</taxon>
        <taxon>Cytophagia</taxon>
        <taxon>Cytophagales</taxon>
        <taxon>Hymenobacteraceae</taxon>
        <taxon>Hymenobacter</taxon>
    </lineage>
</organism>
<evidence type="ECO:0000313" key="5">
    <source>
        <dbReference type="EMBL" id="GAA4389866.1"/>
    </source>
</evidence>
<dbReference type="EMBL" id="BAABHA010000014">
    <property type="protein sequence ID" value="GAA4389866.1"/>
    <property type="molecule type" value="Genomic_DNA"/>
</dbReference>
<protein>
    <recommendedName>
        <fullName evidence="4">HTH arsR-type domain-containing protein</fullName>
    </recommendedName>
</protein>
<dbReference type="SUPFAM" id="SSF46785">
    <property type="entry name" value="Winged helix' DNA-binding domain"/>
    <property type="match status" value="1"/>
</dbReference>
<evidence type="ECO:0000256" key="2">
    <source>
        <dbReference type="ARBA" id="ARBA00023125"/>
    </source>
</evidence>
<dbReference type="PANTHER" id="PTHR33154">
    <property type="entry name" value="TRANSCRIPTIONAL REGULATOR, ARSR FAMILY"/>
    <property type="match status" value="1"/>
</dbReference>
<feature type="domain" description="HTH arsR-type" evidence="4">
    <location>
        <begin position="1"/>
        <end position="90"/>
    </location>
</feature>
<sequence>MMTAQLVEKTTGALADKYRLAIVLELGKRESMAFADVQELTGLSQPCTSHHLKVLNESGLVLTQKTGRCVQVRLNREALRGLSAFLGELG</sequence>
<dbReference type="InterPro" id="IPR011991">
    <property type="entry name" value="ArsR-like_HTH"/>
</dbReference>
<dbReference type="NCBIfam" id="NF033788">
    <property type="entry name" value="HTH_metalloreg"/>
    <property type="match status" value="1"/>
</dbReference>
<dbReference type="InterPro" id="IPR036390">
    <property type="entry name" value="WH_DNA-bd_sf"/>
</dbReference>
<dbReference type="PROSITE" id="PS50987">
    <property type="entry name" value="HTH_ARSR_2"/>
    <property type="match status" value="1"/>
</dbReference>
<evidence type="ECO:0000256" key="1">
    <source>
        <dbReference type="ARBA" id="ARBA00023015"/>
    </source>
</evidence>
<dbReference type="SMART" id="SM00418">
    <property type="entry name" value="HTH_ARSR"/>
    <property type="match status" value="1"/>
</dbReference>
<keyword evidence="3" id="KW-0804">Transcription</keyword>
<proteinExistence type="predicted"/>
<reference evidence="6" key="1">
    <citation type="journal article" date="2019" name="Int. J. Syst. Evol. Microbiol.">
        <title>The Global Catalogue of Microorganisms (GCM) 10K type strain sequencing project: providing services to taxonomists for standard genome sequencing and annotation.</title>
        <authorList>
            <consortium name="The Broad Institute Genomics Platform"/>
            <consortium name="The Broad Institute Genome Sequencing Center for Infectious Disease"/>
            <person name="Wu L."/>
            <person name="Ma J."/>
        </authorList>
    </citation>
    <scope>NUCLEOTIDE SEQUENCE [LARGE SCALE GENOMIC DNA]</scope>
    <source>
        <strain evidence="6">JCM 17924</strain>
    </source>
</reference>
<dbReference type="RefSeq" id="WP_345226830.1">
    <property type="nucleotide sequence ID" value="NZ_BAABHA010000014.1"/>
</dbReference>
<gene>
    <name evidence="5" type="ORF">GCM10023186_37580</name>
</gene>
<comment type="caution">
    <text evidence="5">The sequence shown here is derived from an EMBL/GenBank/DDBJ whole genome shotgun (WGS) entry which is preliminary data.</text>
</comment>
<dbReference type="InterPro" id="IPR036388">
    <property type="entry name" value="WH-like_DNA-bd_sf"/>
</dbReference>
<dbReference type="InterPro" id="IPR001845">
    <property type="entry name" value="HTH_ArsR_DNA-bd_dom"/>
</dbReference>
<name>A0ABP8JFD4_9BACT</name>
<dbReference type="Pfam" id="PF01022">
    <property type="entry name" value="HTH_5"/>
    <property type="match status" value="1"/>
</dbReference>
<dbReference type="InterPro" id="IPR051081">
    <property type="entry name" value="HTH_MetalResp_TranReg"/>
</dbReference>